<dbReference type="InterPro" id="IPR032675">
    <property type="entry name" value="LRR_dom_sf"/>
</dbReference>
<dbReference type="SUPFAM" id="SSF52047">
    <property type="entry name" value="RNI-like"/>
    <property type="match status" value="1"/>
</dbReference>
<dbReference type="OrthoDB" id="1728874at2759"/>
<gene>
    <name evidence="1" type="ORF">FGIG_11613</name>
</gene>
<reference evidence="1 2" key="1">
    <citation type="submission" date="2019-04" db="EMBL/GenBank/DDBJ databases">
        <title>Annotation for the trematode Fasciola gigantica.</title>
        <authorList>
            <person name="Choi Y.-J."/>
        </authorList>
    </citation>
    <scope>NUCLEOTIDE SEQUENCE [LARGE SCALE GENOMIC DNA]</scope>
    <source>
        <strain evidence="1">Uganda_cow_1</strain>
    </source>
</reference>
<proteinExistence type="predicted"/>
<sequence length="130" mass="14952">MTIKWYPDVKKVCYMKQKSEKQQAIEAHRQQTSRKQQIHFMNASAKTAIELNLDQNRVKTIASSIAKCPRLKVLRLELNQLTLEAFPEEILTNSQVSSLSVSGNLFQMRDLYTLPSYAQVSYLSNRNAES</sequence>
<evidence type="ECO:0000313" key="2">
    <source>
        <dbReference type="Proteomes" id="UP000316759"/>
    </source>
</evidence>
<comment type="caution">
    <text evidence="1">The sequence shown here is derived from an EMBL/GenBank/DDBJ whole genome shotgun (WGS) entry which is preliminary data.</text>
</comment>
<name>A0A504YVM5_FASGI</name>
<keyword evidence="2" id="KW-1185">Reference proteome</keyword>
<evidence type="ECO:0000313" key="1">
    <source>
        <dbReference type="EMBL" id="TPP65504.1"/>
    </source>
</evidence>
<dbReference type="Gene3D" id="3.80.10.10">
    <property type="entry name" value="Ribonuclease Inhibitor"/>
    <property type="match status" value="1"/>
</dbReference>
<dbReference type="STRING" id="46835.A0A504YVM5"/>
<dbReference type="EMBL" id="SUNJ01003079">
    <property type="protein sequence ID" value="TPP65504.1"/>
    <property type="molecule type" value="Genomic_DNA"/>
</dbReference>
<protein>
    <submittedName>
        <fullName evidence="1">Uncharacterized protein</fullName>
    </submittedName>
</protein>
<organism evidence="1 2">
    <name type="scientific">Fasciola gigantica</name>
    <name type="common">Giant liver fluke</name>
    <dbReference type="NCBI Taxonomy" id="46835"/>
    <lineage>
        <taxon>Eukaryota</taxon>
        <taxon>Metazoa</taxon>
        <taxon>Spiralia</taxon>
        <taxon>Lophotrochozoa</taxon>
        <taxon>Platyhelminthes</taxon>
        <taxon>Trematoda</taxon>
        <taxon>Digenea</taxon>
        <taxon>Plagiorchiida</taxon>
        <taxon>Echinostomata</taxon>
        <taxon>Echinostomatoidea</taxon>
        <taxon>Fasciolidae</taxon>
        <taxon>Fasciola</taxon>
    </lineage>
</organism>
<dbReference type="Proteomes" id="UP000316759">
    <property type="component" value="Unassembled WGS sequence"/>
</dbReference>
<dbReference type="AlphaFoldDB" id="A0A504YVM5"/>
<accession>A0A504YVM5</accession>